<dbReference type="RefSeq" id="WP_311797287.1">
    <property type="nucleotide sequence ID" value="NZ_JARQAI010000018.1"/>
</dbReference>
<sequence length="287" mass="31391">MAVKIYTEQFKQLLPKLFAAKSHFLQSFGTLEVLDGISNSDKAFSVKVSDMDVVVNDYDKTKKIAEGRLGEMQEIIATDTPVEYEATKSINEGVDVVTVNDDLDQVVAERMEKQTAAIAKLIDVAVGARISASAGSTLTGDLTKDGVTKMFNDASKYFTNNEVDTDVIKRAYVTSDVYNFLVDNELAKTDKNAQVNIGDNVLYKFKGFLLDEVPDARFKAGENAYFVADGVGKAFAGFNEYRALTEHPDFFGTALQSLVKYGTYVPDKNKKAIAKGKLTAPTPPVEG</sequence>
<proteinExistence type="predicted"/>
<accession>A0AAE4L4C1</accession>
<dbReference type="EMBL" id="JARQAI010000018">
    <property type="protein sequence ID" value="MDT2737659.1"/>
    <property type="molecule type" value="Genomic_DNA"/>
</dbReference>
<dbReference type="Proteomes" id="UP001180842">
    <property type="component" value="Unassembled WGS sequence"/>
</dbReference>
<protein>
    <submittedName>
        <fullName evidence="1">Capsid protein</fullName>
    </submittedName>
</protein>
<evidence type="ECO:0000313" key="1">
    <source>
        <dbReference type="EMBL" id="MDT2737659.1"/>
    </source>
</evidence>
<name>A0AAE4L4C1_9ENTE</name>
<dbReference type="AlphaFoldDB" id="A0AAE4L4C1"/>
<gene>
    <name evidence="1" type="ORF">P7H00_11110</name>
</gene>
<evidence type="ECO:0000313" key="2">
    <source>
        <dbReference type="Proteomes" id="UP001180842"/>
    </source>
</evidence>
<organism evidence="1 2">
    <name type="scientific">Enterococcus pseudoavium</name>
    <dbReference type="NCBI Taxonomy" id="44007"/>
    <lineage>
        <taxon>Bacteria</taxon>
        <taxon>Bacillati</taxon>
        <taxon>Bacillota</taxon>
        <taxon>Bacilli</taxon>
        <taxon>Lactobacillales</taxon>
        <taxon>Enterococcaceae</taxon>
        <taxon>Enterococcus</taxon>
    </lineage>
</organism>
<reference evidence="1" key="1">
    <citation type="submission" date="2023-03" db="EMBL/GenBank/DDBJ databases">
        <authorList>
            <person name="Shen W."/>
            <person name="Cai J."/>
        </authorList>
    </citation>
    <scope>NUCLEOTIDE SEQUENCE</scope>
    <source>
        <strain evidence="1">P69-2</strain>
    </source>
</reference>
<comment type="caution">
    <text evidence="1">The sequence shown here is derived from an EMBL/GenBank/DDBJ whole genome shotgun (WGS) entry which is preliminary data.</text>
</comment>